<evidence type="ECO:0000256" key="6">
    <source>
        <dbReference type="ARBA" id="ARBA00023136"/>
    </source>
</evidence>
<dbReference type="SUPFAM" id="SSF47384">
    <property type="entry name" value="Homodimeric domain of signal transducing histidine kinase"/>
    <property type="match status" value="1"/>
</dbReference>
<accession>A0ABW1DGN1</accession>
<dbReference type="PRINTS" id="PR00344">
    <property type="entry name" value="BCTRLSENSOR"/>
</dbReference>
<organism evidence="8 9">
    <name type="scientific">Deinococcus petrolearius</name>
    <dbReference type="NCBI Taxonomy" id="1751295"/>
    <lineage>
        <taxon>Bacteria</taxon>
        <taxon>Thermotogati</taxon>
        <taxon>Deinococcota</taxon>
        <taxon>Deinococci</taxon>
        <taxon>Deinococcales</taxon>
        <taxon>Deinococcaceae</taxon>
        <taxon>Deinococcus</taxon>
    </lineage>
</organism>
<dbReference type="SMART" id="SM00387">
    <property type="entry name" value="HATPase_c"/>
    <property type="match status" value="1"/>
</dbReference>
<keyword evidence="5" id="KW-0418">Kinase</keyword>
<dbReference type="CDD" id="cd00082">
    <property type="entry name" value="HisKA"/>
    <property type="match status" value="1"/>
</dbReference>
<dbReference type="PROSITE" id="PS50109">
    <property type="entry name" value="HIS_KIN"/>
    <property type="match status" value="1"/>
</dbReference>
<dbReference type="Gene3D" id="1.10.287.130">
    <property type="match status" value="1"/>
</dbReference>
<sequence length="888" mass="97991">MPESFAVSAPQGALLQHLTATLAAAYTQSDVLTAALKPAVTALGADSGTILLADAHTASLQVRAAQGHARQTPWQPAPYRPGTPLGDVVALRRALYFDTAGALEAAYPDAAQHRGGDVPAATALVPLLLGERVLGVLILECHTLHLFSAEERHFLSALAAHTALALDRSELFGRLQAGEGLFRRMVDISPIAMGVGPLDGRLSRANDAWLRLTGHSRAAFEAGQIDWPAMTPPEYHDKEQRFFERAFVQGSAISYHKELLTTEGERVPVEMTVAPFDDTQVMSYALDLRPFRRQEQALRSESARLEQLVAERTAALEAERTALQTFVTFTEDANQTQDLTELGRLVLETLRALIPDITAIFYEREGHVWQPRSWTGDLDPELLTVLQRGLPLDVPISARMLETQRPVFVDGWTEAEQGVAHSQQFHTAAICPVFQEGEIRAILTVGLRTATRWTAAQRSIIRALGRSFSLLYDRISAARQVQRQRDEAERRSQALEAFAVLARDLAGETNRHVLVRRAQEIMLSLLTPGYALYWEAGEDRWHLKSQVGDIGDPALQRFVDEHGLPLDAPALHSTWQTGLPNYQDNYAQGADTPAEMIRHVQAATAFRVQMHGQPVGMLAIGLFDQRTWTPMDRAVLETAIYSLGLVLERAQSIEALARSNAELQSSNAELEAFTYSASHDLRTPVRHVKGFAEMALKAHGRQQGNKVVQYLGIVSGAADRMTAMIDAMLILSRAGRVELQLRPVSLQSLVEQAQRDVHLEFPEQRVEWHIGALPTVQADAATLQQVLTNLLSNAVKFALAERPLQIRIWAEERPQAWAVFVQDNGAGFDARYADKLFGAFQRLHTQQQFAGTGVGLATVRRIVLRHGGQVWASGQVNEGATFGFSLPR</sequence>
<gene>
    <name evidence="8" type="ORF">ACFPQ6_00970</name>
</gene>
<dbReference type="InterPro" id="IPR029016">
    <property type="entry name" value="GAF-like_dom_sf"/>
</dbReference>
<dbReference type="Pfam" id="PF13185">
    <property type="entry name" value="GAF_2"/>
    <property type="match status" value="1"/>
</dbReference>
<evidence type="ECO:0000256" key="1">
    <source>
        <dbReference type="ARBA" id="ARBA00000085"/>
    </source>
</evidence>
<dbReference type="SMART" id="SM00388">
    <property type="entry name" value="HisKA"/>
    <property type="match status" value="1"/>
</dbReference>
<keyword evidence="3" id="KW-0597">Phosphoprotein</keyword>
<dbReference type="Pfam" id="PF00512">
    <property type="entry name" value="HisKA"/>
    <property type="match status" value="1"/>
</dbReference>
<feature type="domain" description="Histidine kinase" evidence="7">
    <location>
        <begin position="676"/>
        <end position="888"/>
    </location>
</feature>
<dbReference type="InterPro" id="IPR003018">
    <property type="entry name" value="GAF"/>
</dbReference>
<dbReference type="Pfam" id="PF01590">
    <property type="entry name" value="GAF"/>
    <property type="match status" value="1"/>
</dbReference>
<dbReference type="InterPro" id="IPR003594">
    <property type="entry name" value="HATPase_dom"/>
</dbReference>
<dbReference type="SMART" id="SM00065">
    <property type="entry name" value="GAF"/>
    <property type="match status" value="2"/>
</dbReference>
<dbReference type="Gene3D" id="3.30.450.20">
    <property type="entry name" value="PAS domain"/>
    <property type="match status" value="1"/>
</dbReference>
<dbReference type="InterPro" id="IPR005467">
    <property type="entry name" value="His_kinase_dom"/>
</dbReference>
<dbReference type="EMBL" id="JBHSOH010000002">
    <property type="protein sequence ID" value="MFC5846868.1"/>
    <property type="molecule type" value="Genomic_DNA"/>
</dbReference>
<evidence type="ECO:0000256" key="5">
    <source>
        <dbReference type="ARBA" id="ARBA00022777"/>
    </source>
</evidence>
<keyword evidence="4" id="KW-0808">Transferase</keyword>
<protein>
    <recommendedName>
        <fullName evidence="2">histidine kinase</fullName>
        <ecNumber evidence="2">2.7.13.3</ecNumber>
    </recommendedName>
</protein>
<comment type="caution">
    <text evidence="8">The sequence shown here is derived from an EMBL/GenBank/DDBJ whole genome shotgun (WGS) entry which is preliminary data.</text>
</comment>
<dbReference type="Proteomes" id="UP001595979">
    <property type="component" value="Unassembled WGS sequence"/>
</dbReference>
<evidence type="ECO:0000313" key="9">
    <source>
        <dbReference type="Proteomes" id="UP001595979"/>
    </source>
</evidence>
<keyword evidence="9" id="KW-1185">Reference proteome</keyword>
<dbReference type="EC" id="2.7.13.3" evidence="2"/>
<dbReference type="Pfam" id="PF13426">
    <property type="entry name" value="PAS_9"/>
    <property type="match status" value="1"/>
</dbReference>
<dbReference type="InterPro" id="IPR000014">
    <property type="entry name" value="PAS"/>
</dbReference>
<dbReference type="SUPFAM" id="SSF55874">
    <property type="entry name" value="ATPase domain of HSP90 chaperone/DNA topoisomerase II/histidine kinase"/>
    <property type="match status" value="1"/>
</dbReference>
<dbReference type="InterPro" id="IPR004358">
    <property type="entry name" value="Sig_transdc_His_kin-like_C"/>
</dbReference>
<dbReference type="NCBIfam" id="TIGR00229">
    <property type="entry name" value="sensory_box"/>
    <property type="match status" value="1"/>
</dbReference>
<evidence type="ECO:0000256" key="3">
    <source>
        <dbReference type="ARBA" id="ARBA00022553"/>
    </source>
</evidence>
<dbReference type="InterPro" id="IPR003661">
    <property type="entry name" value="HisK_dim/P_dom"/>
</dbReference>
<dbReference type="InterPro" id="IPR036097">
    <property type="entry name" value="HisK_dim/P_sf"/>
</dbReference>
<evidence type="ECO:0000256" key="2">
    <source>
        <dbReference type="ARBA" id="ARBA00012438"/>
    </source>
</evidence>
<proteinExistence type="predicted"/>
<comment type="catalytic activity">
    <reaction evidence="1">
        <text>ATP + protein L-histidine = ADP + protein N-phospho-L-histidine.</text>
        <dbReference type="EC" id="2.7.13.3"/>
    </reaction>
</comment>
<dbReference type="InterPro" id="IPR035965">
    <property type="entry name" value="PAS-like_dom_sf"/>
</dbReference>
<dbReference type="CDD" id="cd00130">
    <property type="entry name" value="PAS"/>
    <property type="match status" value="1"/>
</dbReference>
<dbReference type="SUPFAM" id="SSF55785">
    <property type="entry name" value="PYP-like sensor domain (PAS domain)"/>
    <property type="match status" value="1"/>
</dbReference>
<keyword evidence="6" id="KW-0472">Membrane</keyword>
<evidence type="ECO:0000256" key="4">
    <source>
        <dbReference type="ARBA" id="ARBA00022679"/>
    </source>
</evidence>
<reference evidence="9" key="1">
    <citation type="journal article" date="2019" name="Int. J. Syst. Evol. Microbiol.">
        <title>The Global Catalogue of Microorganisms (GCM) 10K type strain sequencing project: providing services to taxonomists for standard genome sequencing and annotation.</title>
        <authorList>
            <consortium name="The Broad Institute Genomics Platform"/>
            <consortium name="The Broad Institute Genome Sequencing Center for Infectious Disease"/>
            <person name="Wu L."/>
            <person name="Ma J."/>
        </authorList>
    </citation>
    <scope>NUCLEOTIDE SEQUENCE [LARGE SCALE GENOMIC DNA]</scope>
    <source>
        <strain evidence="9">CGMCC 1.15053</strain>
    </source>
</reference>
<dbReference type="Pfam" id="PF02518">
    <property type="entry name" value="HATPase_c"/>
    <property type="match status" value="1"/>
</dbReference>
<name>A0ABW1DGN1_9DEIO</name>
<dbReference type="InterPro" id="IPR050351">
    <property type="entry name" value="BphY/WalK/GraS-like"/>
</dbReference>
<dbReference type="PANTHER" id="PTHR42878:SF15">
    <property type="entry name" value="BACTERIOPHYTOCHROME"/>
    <property type="match status" value="1"/>
</dbReference>
<dbReference type="Gene3D" id="3.30.450.40">
    <property type="match status" value="3"/>
</dbReference>
<evidence type="ECO:0000313" key="8">
    <source>
        <dbReference type="EMBL" id="MFC5846868.1"/>
    </source>
</evidence>
<dbReference type="Gene3D" id="3.30.565.10">
    <property type="entry name" value="Histidine kinase-like ATPase, C-terminal domain"/>
    <property type="match status" value="1"/>
</dbReference>
<dbReference type="PANTHER" id="PTHR42878">
    <property type="entry name" value="TWO-COMPONENT HISTIDINE KINASE"/>
    <property type="match status" value="1"/>
</dbReference>
<dbReference type="SUPFAM" id="SSF55781">
    <property type="entry name" value="GAF domain-like"/>
    <property type="match status" value="3"/>
</dbReference>
<evidence type="ECO:0000259" key="7">
    <source>
        <dbReference type="PROSITE" id="PS50109"/>
    </source>
</evidence>
<dbReference type="RefSeq" id="WP_380045404.1">
    <property type="nucleotide sequence ID" value="NZ_JBHSOH010000002.1"/>
</dbReference>
<dbReference type="InterPro" id="IPR036890">
    <property type="entry name" value="HATPase_C_sf"/>
</dbReference>